<proteinExistence type="predicted"/>
<organism evidence="3 4">
    <name type="scientific">Methanopyrus kandleri (strain AV19 / DSM 6324 / JCM 9639 / NBRC 100938)</name>
    <dbReference type="NCBI Taxonomy" id="190192"/>
    <lineage>
        <taxon>Archaea</taxon>
        <taxon>Methanobacteriati</taxon>
        <taxon>Methanobacteriota</taxon>
        <taxon>Methanomada group</taxon>
        <taxon>Methanopyri</taxon>
        <taxon>Methanopyrales</taxon>
        <taxon>Methanopyraceae</taxon>
        <taxon>Methanopyrus</taxon>
    </lineage>
</organism>
<keyword evidence="2" id="KW-0472">Membrane</keyword>
<dbReference type="EMBL" id="AE009439">
    <property type="protein sequence ID" value="AAM02490.1"/>
    <property type="molecule type" value="Genomic_DNA"/>
</dbReference>
<dbReference type="PaxDb" id="190192-MK1277"/>
<evidence type="ECO:0000313" key="4">
    <source>
        <dbReference type="Proteomes" id="UP000001826"/>
    </source>
</evidence>
<evidence type="ECO:0000256" key="2">
    <source>
        <dbReference type="SAM" id="Phobius"/>
    </source>
</evidence>
<gene>
    <name evidence="3" type="ordered locus">MK1277</name>
</gene>
<dbReference type="EnsemblBacteria" id="AAM02490">
    <property type="protein sequence ID" value="AAM02490"/>
    <property type="gene ID" value="MK1277"/>
</dbReference>
<feature type="region of interest" description="Disordered" evidence="1">
    <location>
        <begin position="222"/>
        <end position="245"/>
    </location>
</feature>
<dbReference type="RefSeq" id="WP_011019645.1">
    <property type="nucleotide sequence ID" value="NC_003551.1"/>
</dbReference>
<evidence type="ECO:0000313" key="3">
    <source>
        <dbReference type="EMBL" id="AAM02490.1"/>
    </source>
</evidence>
<reference evidence="3 4" key="1">
    <citation type="journal article" date="2002" name="Proc. Natl. Acad. Sci. U.S.A.">
        <title>The complete genome of hyperthermophile Methanopyrus kandleri AV19 and monophyly of archaeal methanogens.</title>
        <authorList>
            <person name="Slesarev A.I."/>
            <person name="Mezhevaya K.V."/>
            <person name="Makarova K.S."/>
            <person name="Polushin N.N."/>
            <person name="Shcherbinina O.V."/>
            <person name="Shakhova V.V."/>
            <person name="Belova G.I."/>
            <person name="Aravind L."/>
            <person name="Natale D.A."/>
            <person name="Rogozin I.B."/>
            <person name="Tatusov R.L."/>
            <person name="Wolf Y.I."/>
            <person name="Stetter K.O."/>
            <person name="Malykh A.G."/>
            <person name="Koonin E.V."/>
            <person name="Kozyavkin S.A."/>
        </authorList>
    </citation>
    <scope>NUCLEOTIDE SEQUENCE [LARGE SCALE GENOMIC DNA]</scope>
    <source>
        <strain evidence="4">AV19 / DSM 6324 / JCM 9639 / NBRC 100938</strain>
    </source>
</reference>
<keyword evidence="2" id="KW-0812">Transmembrane</keyword>
<dbReference type="GeneID" id="1477872"/>
<feature type="compositionally biased region" description="Gly residues" evidence="1">
    <location>
        <begin position="236"/>
        <end position="245"/>
    </location>
</feature>
<accession>Q8TVW1</accession>
<dbReference type="HOGENOM" id="CLU_1131615_0_0_2"/>
<protein>
    <submittedName>
        <fullName evidence="3">Uncharacterized protein specific for M.kandleri, MK-14 family</fullName>
    </submittedName>
</protein>
<keyword evidence="4" id="KW-1185">Reference proteome</keyword>
<evidence type="ECO:0000256" key="1">
    <source>
        <dbReference type="SAM" id="MobiDB-lite"/>
    </source>
</evidence>
<feature type="transmembrane region" description="Helical" evidence="2">
    <location>
        <begin position="6"/>
        <end position="29"/>
    </location>
</feature>
<name>Q8TVW1_METKA</name>
<dbReference type="PATRIC" id="fig|190192.8.peg.1393"/>
<keyword evidence="2" id="KW-1133">Transmembrane helix</keyword>
<dbReference type="AlphaFoldDB" id="Q8TVW1"/>
<dbReference type="KEGG" id="mka:MK1277"/>
<dbReference type="InParanoid" id="Q8TVW1"/>
<dbReference type="Proteomes" id="UP000001826">
    <property type="component" value="Chromosome"/>
</dbReference>
<sequence length="245" mass="26908">MFPPCRIMHVVLWSALWSLLWVVILLAVYRRSGRPSNRWISTIAGRRWFQDLRSRVKEVLEAVETAEELVDTTFEGKGAPPELDRRLADVLRVPDREVDWRTGLGIEYLGKSAGDRFALELALELTGSEEAVRELVEDGYDVLPFDVRLEGPTGTVSARGVVVPLGRSDGTPVVAVVGVGRRGTGRIEPVDSELFVFGGLVSSRRTFSSVLRTFGELLPRGHADRRGARHCPRPPGGGGGAREPG</sequence>